<dbReference type="RefSeq" id="XP_025582972.1">
    <property type="nucleotide sequence ID" value="XM_025728624.2"/>
</dbReference>
<feature type="compositionally biased region" description="Basic residues" evidence="1">
    <location>
        <begin position="101"/>
        <end position="121"/>
    </location>
</feature>
<accession>A0A2L2T332</accession>
<keyword evidence="3" id="KW-1185">Reference proteome</keyword>
<feature type="compositionally biased region" description="Low complexity" evidence="1">
    <location>
        <begin position="138"/>
        <end position="148"/>
    </location>
</feature>
<dbReference type="OrthoDB" id="5095558at2759"/>
<sequence length="437" mass="49142">MTKPSNEFVESLHALFLEARLKGLNPETEFVHMRSKIVECISNRNRTTPTRANHRSLQFTDGSKPETRLVSPSSDMEINEKRAQLYSANTAFEFIEVLKGRHEHKSSRKDSKKKTSGKKRSISPPESPKRRVQKRLEAAAASKATTATEDSPKKRIKFFTKGGDKDANNSLVPKTTQQTNTNTVAKPTANEESPIQAKQEMMNLKEANPSSGKAAEMNGTTNAQQESNEKGVDSSATFPKPSNPEEDTPMEDASVTSTDNHLPPFCRSDILDVITVVKDVTANQWDEFKPTLLGMLDKLQGDPTPKQEEAAVRRLRSAIACIEQERSLIPIEAWERYEGKLFKKAKDGVFDADWSTRLSKISRIIWLEEELAAMMSKDWNRLRAAARTWAILAEVAGPMMEEGDEQRSNEWLIEKLGDIDFMERLFACKERLAAIKA</sequence>
<feature type="region of interest" description="Disordered" evidence="1">
    <location>
        <begin position="206"/>
        <end position="262"/>
    </location>
</feature>
<protein>
    <submittedName>
        <fullName evidence="2">Uncharacterized protein</fullName>
    </submittedName>
</protein>
<feature type="region of interest" description="Disordered" evidence="1">
    <location>
        <begin position="47"/>
        <end position="75"/>
    </location>
</feature>
<evidence type="ECO:0000313" key="2">
    <source>
        <dbReference type="EMBL" id="CEI40784.1"/>
    </source>
</evidence>
<dbReference type="KEGG" id="fvn:FVRRES_13274"/>
<name>A0A2L2T332_9HYPO</name>
<feature type="region of interest" description="Disordered" evidence="1">
    <location>
        <begin position="101"/>
        <end position="194"/>
    </location>
</feature>
<evidence type="ECO:0000313" key="3">
    <source>
        <dbReference type="Proteomes" id="UP000245910"/>
    </source>
</evidence>
<dbReference type="STRING" id="56646.A0A2L2T332"/>
<dbReference type="GeneID" id="37264904"/>
<dbReference type="EMBL" id="LN649232">
    <property type="protein sequence ID" value="CEI40784.1"/>
    <property type="molecule type" value="Genomic_DNA"/>
</dbReference>
<organism evidence="2 3">
    <name type="scientific">Fusarium venenatum</name>
    <dbReference type="NCBI Taxonomy" id="56646"/>
    <lineage>
        <taxon>Eukaryota</taxon>
        <taxon>Fungi</taxon>
        <taxon>Dikarya</taxon>
        <taxon>Ascomycota</taxon>
        <taxon>Pezizomycotina</taxon>
        <taxon>Sordariomycetes</taxon>
        <taxon>Hypocreomycetidae</taxon>
        <taxon>Hypocreales</taxon>
        <taxon>Nectriaceae</taxon>
        <taxon>Fusarium</taxon>
    </lineage>
</organism>
<feature type="compositionally biased region" description="Polar residues" evidence="1">
    <location>
        <begin position="168"/>
        <end position="193"/>
    </location>
</feature>
<proteinExistence type="predicted"/>
<feature type="compositionally biased region" description="Polar residues" evidence="1">
    <location>
        <begin position="47"/>
        <end position="61"/>
    </location>
</feature>
<evidence type="ECO:0000256" key="1">
    <source>
        <dbReference type="SAM" id="MobiDB-lite"/>
    </source>
</evidence>
<reference evidence="3" key="1">
    <citation type="submission" date="2014-10" db="EMBL/GenBank/DDBJ databases">
        <authorList>
            <person name="King R."/>
        </authorList>
    </citation>
    <scope>NUCLEOTIDE SEQUENCE [LARGE SCALE GENOMIC DNA]</scope>
    <source>
        <strain evidence="3">A3/5</strain>
    </source>
</reference>
<dbReference type="Proteomes" id="UP000245910">
    <property type="component" value="Chromosome IIII"/>
</dbReference>
<dbReference type="AlphaFoldDB" id="A0A2L2T332"/>